<dbReference type="NCBIfam" id="TIGR01730">
    <property type="entry name" value="RND_mfp"/>
    <property type="match status" value="1"/>
</dbReference>
<dbReference type="HOGENOM" id="CLU_018816_0_0_5"/>
<dbReference type="Proteomes" id="UP000032160">
    <property type="component" value="Chromosome I"/>
</dbReference>
<evidence type="ECO:0000256" key="1">
    <source>
        <dbReference type="ARBA" id="ARBA00009477"/>
    </source>
</evidence>
<dbReference type="GO" id="GO:0015562">
    <property type="term" value="F:efflux transmembrane transporter activity"/>
    <property type="evidence" value="ECO:0007669"/>
    <property type="project" value="TreeGrafter"/>
</dbReference>
<dbReference type="Gene3D" id="2.40.420.20">
    <property type="match status" value="1"/>
</dbReference>
<dbReference type="EMBL" id="HG966617">
    <property type="protein sequence ID" value="CDO60777.1"/>
    <property type="molecule type" value="Genomic_DNA"/>
</dbReference>
<evidence type="ECO:0000313" key="5">
    <source>
        <dbReference type="Proteomes" id="UP000032160"/>
    </source>
</evidence>
<dbReference type="RefSeq" id="WP_043948741.1">
    <property type="nucleotide sequence ID" value="NZ_HG966617.1"/>
</dbReference>
<feature type="domain" description="Multidrug resistance protein MdtA-like barrel-sandwich hybrid" evidence="2">
    <location>
        <begin position="80"/>
        <end position="208"/>
    </location>
</feature>
<dbReference type="Pfam" id="PF25917">
    <property type="entry name" value="BSH_RND"/>
    <property type="match status" value="1"/>
</dbReference>
<dbReference type="PANTHER" id="PTHR30469">
    <property type="entry name" value="MULTIDRUG RESISTANCE PROTEIN MDTA"/>
    <property type="match status" value="1"/>
</dbReference>
<dbReference type="InterPro" id="IPR006143">
    <property type="entry name" value="RND_pump_MFP"/>
</dbReference>
<dbReference type="InterPro" id="IPR058625">
    <property type="entry name" value="MdtA-like_BSH"/>
</dbReference>
<sequence>MTIKRSYVLAAAIALILAAWIASGVFGSGDGEAETEATAATSGSAFPTEGQEVQSVRARVFESQPVRRDIVIRGRTEPVRAVEVRAETSGSVTRLPVEKGEYVSKGDLLCGLSVNARGARLAEAKALREQRWLQYDASKKLAAKGHRSETQAAADKAGYDAAVAQVRQMEVEMSYTRITAPFDGVLDNRFVEIGDFLSVSQPCATVVDLDPILVVGQVSERDVDKLSMGSVGQARLISGQMLEGVVRFIAKTAEQETRTFRVELAVPNKDNALPAGITAEIIVAAEAVTAHLMSPAFLVLNDSGEIGVRVVSADKTARFQEVSVLEDSNDGVWVGGLPEKVTIITVGQEFVRDGQTVDVTMENDEAQS</sequence>
<accession>X5ME95</accession>
<feature type="domain" description="CusB-like beta-barrel" evidence="3">
    <location>
        <begin position="216"/>
        <end position="286"/>
    </location>
</feature>
<dbReference type="OrthoDB" id="9816569at2"/>
<dbReference type="STRING" id="1458461.BN1012_Phect2564"/>
<dbReference type="KEGG" id="pect:BN1012_Phect2564"/>
<evidence type="ECO:0000313" key="4">
    <source>
        <dbReference type="EMBL" id="CDO60777.1"/>
    </source>
</evidence>
<reference evidence="4 5" key="1">
    <citation type="journal article" date="2014" name="Front. Genet.">
        <title>Genome and metabolic network of "Candidatus Phaeomarinobacter ectocarpi" Ec32, a new candidate genus of Alphaproteobacteria frequently associated with brown algae.</title>
        <authorList>
            <person name="Dittami S.M."/>
            <person name="Barbeyron T."/>
            <person name="Boyen C."/>
            <person name="Cambefort J."/>
            <person name="Collet G."/>
            <person name="Delage L."/>
            <person name="Gobet A."/>
            <person name="Groisillier A."/>
            <person name="Leblanc C."/>
            <person name="Michel G."/>
            <person name="Scornet D."/>
            <person name="Siegel A."/>
            <person name="Tapia J.E."/>
            <person name="Tonon T."/>
        </authorList>
    </citation>
    <scope>NUCLEOTIDE SEQUENCE [LARGE SCALE GENOMIC DNA]</scope>
    <source>
        <strain evidence="4 5">Ec32</strain>
    </source>
</reference>
<dbReference type="PANTHER" id="PTHR30469:SF29">
    <property type="entry name" value="BLR2860 PROTEIN"/>
    <property type="match status" value="1"/>
</dbReference>
<dbReference type="Pfam" id="PF25954">
    <property type="entry name" value="Beta-barrel_RND_2"/>
    <property type="match status" value="1"/>
</dbReference>
<evidence type="ECO:0000259" key="2">
    <source>
        <dbReference type="Pfam" id="PF25917"/>
    </source>
</evidence>
<comment type="similarity">
    <text evidence="1">Belongs to the membrane fusion protein (MFP) (TC 8.A.1) family.</text>
</comment>
<dbReference type="Gene3D" id="1.10.287.470">
    <property type="entry name" value="Helix hairpin bin"/>
    <property type="match status" value="1"/>
</dbReference>
<dbReference type="AlphaFoldDB" id="X5ME95"/>
<dbReference type="Gene3D" id="2.40.30.170">
    <property type="match status" value="1"/>
</dbReference>
<gene>
    <name evidence="4" type="ORF">BN1012_Phect2564</name>
</gene>
<protein>
    <submittedName>
        <fullName evidence="4">Efflux transporter, RND family, MFP subunit</fullName>
    </submittedName>
</protein>
<dbReference type="SUPFAM" id="SSF111369">
    <property type="entry name" value="HlyD-like secretion proteins"/>
    <property type="match status" value="1"/>
</dbReference>
<dbReference type="Gene3D" id="2.40.50.100">
    <property type="match status" value="1"/>
</dbReference>
<dbReference type="GO" id="GO:1990281">
    <property type="term" value="C:efflux pump complex"/>
    <property type="evidence" value="ECO:0007669"/>
    <property type="project" value="TreeGrafter"/>
</dbReference>
<dbReference type="InterPro" id="IPR058792">
    <property type="entry name" value="Beta-barrel_RND_2"/>
</dbReference>
<name>X5ME95_9HYPH</name>
<keyword evidence="5" id="KW-1185">Reference proteome</keyword>
<evidence type="ECO:0000259" key="3">
    <source>
        <dbReference type="Pfam" id="PF25954"/>
    </source>
</evidence>
<proteinExistence type="inferred from homology"/>
<organism evidence="4 5">
    <name type="scientific">Candidatus Phaeomarinibacter ectocarpi</name>
    <dbReference type="NCBI Taxonomy" id="1458461"/>
    <lineage>
        <taxon>Bacteria</taxon>
        <taxon>Pseudomonadati</taxon>
        <taxon>Pseudomonadota</taxon>
        <taxon>Alphaproteobacteria</taxon>
        <taxon>Hyphomicrobiales</taxon>
        <taxon>Parvibaculaceae</taxon>
        <taxon>Candidatus Phaeomarinibacter</taxon>
    </lineage>
</organism>